<sequence length="278" mass="32309">IVKVVAGFDHTLALTDKGKVYGWGVNTYGQLNFSSRKCRKARHVKSPSKINLPDVRKVSDIAAVKFMTAVKSSDNGLVYIQGCLHGKKIRRLAVCEYTNIFDVYNSSTHSLIKDRTYTDEEFNMLNDLRNAFNDCVTSDLTIKVEGQSIYVHKTILKMRSAYFKNMFEFNGVESRQRIIKYNDYPYNVYKAFFEFLYTGWVPLELATELLTLSDKFCMINLEKKCIKKLKKDMDSLDVSSIKKMAIMYNKKVTVYHFSSIISFPRYYLIYDELDILFN</sequence>
<organism evidence="3 4">
    <name type="scientific">Mycetomoellerius zeteki</name>
    <dbReference type="NCBI Taxonomy" id="64791"/>
    <lineage>
        <taxon>Eukaryota</taxon>
        <taxon>Metazoa</taxon>
        <taxon>Ecdysozoa</taxon>
        <taxon>Arthropoda</taxon>
        <taxon>Hexapoda</taxon>
        <taxon>Insecta</taxon>
        <taxon>Pterygota</taxon>
        <taxon>Neoptera</taxon>
        <taxon>Endopterygota</taxon>
        <taxon>Hymenoptera</taxon>
        <taxon>Apocrita</taxon>
        <taxon>Aculeata</taxon>
        <taxon>Formicoidea</taxon>
        <taxon>Formicidae</taxon>
        <taxon>Myrmicinae</taxon>
        <taxon>Mycetomoellerius</taxon>
    </lineage>
</organism>
<dbReference type="InterPro" id="IPR000210">
    <property type="entry name" value="BTB/POZ_dom"/>
</dbReference>
<protein>
    <submittedName>
        <fullName evidence="3">RCC1 and BTB domain-containing protein 1</fullName>
    </submittedName>
</protein>
<feature type="repeat" description="RCC1" evidence="1">
    <location>
        <begin position="18"/>
        <end position="74"/>
    </location>
</feature>
<dbReference type="InterPro" id="IPR011333">
    <property type="entry name" value="SKP1/BTB/POZ_sf"/>
</dbReference>
<dbReference type="Proteomes" id="UP000075809">
    <property type="component" value="Unassembled WGS sequence"/>
</dbReference>
<dbReference type="PROSITE" id="PS50012">
    <property type="entry name" value="RCC1_3"/>
    <property type="match status" value="1"/>
</dbReference>
<feature type="non-terminal residue" evidence="3">
    <location>
        <position position="1"/>
    </location>
</feature>
<dbReference type="Gene3D" id="2.130.10.30">
    <property type="entry name" value="Regulator of chromosome condensation 1/beta-lactamase-inhibitor protein II"/>
    <property type="match status" value="1"/>
</dbReference>
<proteinExistence type="predicted"/>
<dbReference type="PROSITE" id="PS50097">
    <property type="entry name" value="BTB"/>
    <property type="match status" value="1"/>
</dbReference>
<evidence type="ECO:0000259" key="2">
    <source>
        <dbReference type="PROSITE" id="PS50097"/>
    </source>
</evidence>
<gene>
    <name evidence="3" type="ORF">ALC60_09925</name>
</gene>
<dbReference type="SUPFAM" id="SSF54695">
    <property type="entry name" value="POZ domain"/>
    <property type="match status" value="1"/>
</dbReference>
<evidence type="ECO:0000313" key="3">
    <source>
        <dbReference type="EMBL" id="KYQ50987.1"/>
    </source>
</evidence>
<dbReference type="SMART" id="SM00225">
    <property type="entry name" value="BTB"/>
    <property type="match status" value="1"/>
</dbReference>
<dbReference type="PANTHER" id="PTHR24413">
    <property type="entry name" value="SPECKLE-TYPE POZ PROTEIN"/>
    <property type="match status" value="1"/>
</dbReference>
<dbReference type="InterPro" id="IPR000408">
    <property type="entry name" value="Reg_chr_condens"/>
</dbReference>
<evidence type="ECO:0000313" key="4">
    <source>
        <dbReference type="Proteomes" id="UP000075809"/>
    </source>
</evidence>
<dbReference type="STRING" id="64791.A0A151WT70"/>
<dbReference type="AlphaFoldDB" id="A0A151WT70"/>
<feature type="domain" description="BTB" evidence="2">
    <location>
        <begin position="138"/>
        <end position="205"/>
    </location>
</feature>
<dbReference type="Gene3D" id="3.30.710.10">
    <property type="entry name" value="Potassium Channel Kv1.1, Chain A"/>
    <property type="match status" value="1"/>
</dbReference>
<evidence type="ECO:0000256" key="1">
    <source>
        <dbReference type="PROSITE-ProRule" id="PRU00235"/>
    </source>
</evidence>
<dbReference type="Pfam" id="PF00651">
    <property type="entry name" value="BTB"/>
    <property type="match status" value="1"/>
</dbReference>
<dbReference type="InterPro" id="IPR009091">
    <property type="entry name" value="RCC1/BLIP-II"/>
</dbReference>
<dbReference type="SUPFAM" id="SSF50985">
    <property type="entry name" value="RCC1/BLIP-II"/>
    <property type="match status" value="1"/>
</dbReference>
<dbReference type="EMBL" id="KQ982766">
    <property type="protein sequence ID" value="KYQ50987.1"/>
    <property type="molecule type" value="Genomic_DNA"/>
</dbReference>
<name>A0A151WT70_9HYME</name>
<keyword evidence="4" id="KW-1185">Reference proteome</keyword>
<reference evidence="3 4" key="1">
    <citation type="submission" date="2015-09" db="EMBL/GenBank/DDBJ databases">
        <title>Trachymyrmex zeteki WGS genome.</title>
        <authorList>
            <person name="Nygaard S."/>
            <person name="Hu H."/>
            <person name="Boomsma J."/>
            <person name="Zhang G."/>
        </authorList>
    </citation>
    <scope>NUCLEOTIDE SEQUENCE [LARGE SCALE GENOMIC DNA]</scope>
    <source>
        <strain evidence="3">Tzet28-1</strain>
        <tissue evidence="3">Whole body</tissue>
    </source>
</reference>
<accession>A0A151WT70</accession>
<dbReference type="Pfam" id="PF13540">
    <property type="entry name" value="RCC1_2"/>
    <property type="match status" value="1"/>
</dbReference>